<evidence type="ECO:0000256" key="1">
    <source>
        <dbReference type="SAM" id="MobiDB-lite"/>
    </source>
</evidence>
<organism evidence="2 3">
    <name type="scientific">Puccinia striiformis f. sp. tritici PST-78</name>
    <dbReference type="NCBI Taxonomy" id="1165861"/>
    <lineage>
        <taxon>Eukaryota</taxon>
        <taxon>Fungi</taxon>
        <taxon>Dikarya</taxon>
        <taxon>Basidiomycota</taxon>
        <taxon>Pucciniomycotina</taxon>
        <taxon>Pucciniomycetes</taxon>
        <taxon>Pucciniales</taxon>
        <taxon>Pucciniaceae</taxon>
        <taxon>Puccinia</taxon>
    </lineage>
</organism>
<evidence type="ECO:0000313" key="2">
    <source>
        <dbReference type="EMBL" id="KNE91367.1"/>
    </source>
</evidence>
<reference evidence="3" key="1">
    <citation type="submission" date="2014-03" db="EMBL/GenBank/DDBJ databases">
        <title>The Genome Sequence of Puccinia striiformis f. sp. tritici PST-78.</title>
        <authorList>
            <consortium name="The Broad Institute Genome Sequencing Platform"/>
            <person name="Cuomo C."/>
            <person name="Hulbert S."/>
            <person name="Chen X."/>
            <person name="Walker B."/>
            <person name="Young S.K."/>
            <person name="Zeng Q."/>
            <person name="Gargeya S."/>
            <person name="Fitzgerald M."/>
            <person name="Haas B."/>
            <person name="Abouelleil A."/>
            <person name="Alvarado L."/>
            <person name="Arachchi H.M."/>
            <person name="Berlin A.M."/>
            <person name="Chapman S.B."/>
            <person name="Goldberg J."/>
            <person name="Griggs A."/>
            <person name="Gujja S."/>
            <person name="Hansen M."/>
            <person name="Howarth C."/>
            <person name="Imamovic A."/>
            <person name="Larimer J."/>
            <person name="McCowan C."/>
            <person name="Montmayeur A."/>
            <person name="Murphy C."/>
            <person name="Neiman D."/>
            <person name="Pearson M."/>
            <person name="Priest M."/>
            <person name="Roberts A."/>
            <person name="Saif S."/>
            <person name="Shea T."/>
            <person name="Sisk P."/>
            <person name="Sykes S."/>
            <person name="Wortman J."/>
            <person name="Nusbaum C."/>
            <person name="Birren B."/>
        </authorList>
    </citation>
    <scope>NUCLEOTIDE SEQUENCE [LARGE SCALE GENOMIC DNA]</scope>
    <source>
        <strain evidence="3">race PST-78</strain>
    </source>
</reference>
<proteinExistence type="predicted"/>
<sequence>MLASLGSAAAAQDGHSLSDPFDMWLSGGLVLNNGHTLNPLKCWMKQKCMGNTHVGLVYMAPDVLSCPGEQSTLLNQTFFLSNIGLDFLATSVNVERALNFGRDYETSKRHRPVPKLVSRGMMVAFYSKNHKKLKGILSQWKHGLQEDHKMKRKGKDRIHTQSDENNSKRIACGSSRDVNDVTTLIDQDQRSSNSSINSSSIITSNHQFSLFDRIFPPIKNVTNNRNE</sequence>
<dbReference type="OrthoDB" id="3359487at2759"/>
<name>A0A0L0UWD8_9BASI</name>
<gene>
    <name evidence="2" type="ORF">PSTG_15232</name>
</gene>
<dbReference type="EMBL" id="AJIL01000208">
    <property type="protein sequence ID" value="KNE91367.1"/>
    <property type="molecule type" value="Genomic_DNA"/>
</dbReference>
<accession>A0A0L0UWD8</accession>
<feature type="region of interest" description="Disordered" evidence="1">
    <location>
        <begin position="147"/>
        <end position="171"/>
    </location>
</feature>
<keyword evidence="3" id="KW-1185">Reference proteome</keyword>
<evidence type="ECO:0000313" key="3">
    <source>
        <dbReference type="Proteomes" id="UP000054564"/>
    </source>
</evidence>
<dbReference type="AlphaFoldDB" id="A0A0L0UWD8"/>
<comment type="caution">
    <text evidence="2">The sequence shown here is derived from an EMBL/GenBank/DDBJ whole genome shotgun (WGS) entry which is preliminary data.</text>
</comment>
<protein>
    <submittedName>
        <fullName evidence="2">Uncharacterized protein</fullName>
    </submittedName>
</protein>
<dbReference type="Proteomes" id="UP000054564">
    <property type="component" value="Unassembled WGS sequence"/>
</dbReference>
<feature type="compositionally biased region" description="Basic and acidic residues" evidence="1">
    <location>
        <begin position="157"/>
        <end position="167"/>
    </location>
</feature>